<protein>
    <submittedName>
        <fullName evidence="1">Uncharacterized protein</fullName>
    </submittedName>
</protein>
<reference evidence="2" key="1">
    <citation type="journal article" date="2022" name="Mol. Ecol. Resour.">
        <title>The genomes of chicory, endive, great burdock and yacon provide insights into Asteraceae palaeo-polyploidization history and plant inulin production.</title>
        <authorList>
            <person name="Fan W."/>
            <person name="Wang S."/>
            <person name="Wang H."/>
            <person name="Wang A."/>
            <person name="Jiang F."/>
            <person name="Liu H."/>
            <person name="Zhao H."/>
            <person name="Xu D."/>
            <person name="Zhang Y."/>
        </authorList>
    </citation>
    <scope>NUCLEOTIDE SEQUENCE [LARGE SCALE GENOMIC DNA]</scope>
    <source>
        <strain evidence="2">cv. Niubang</strain>
    </source>
</reference>
<dbReference type="EMBL" id="CM042061">
    <property type="protein sequence ID" value="KAI3673072.1"/>
    <property type="molecule type" value="Genomic_DNA"/>
</dbReference>
<dbReference type="Proteomes" id="UP001055879">
    <property type="component" value="Linkage Group LG15"/>
</dbReference>
<evidence type="ECO:0000313" key="2">
    <source>
        <dbReference type="Proteomes" id="UP001055879"/>
    </source>
</evidence>
<sequence length="188" mass="20908">MSTATPSSSEEDTTNTNIDVTPSKEDSTNTLFLQIHLRPAKINSSTEIILSYESILFSVKLSLESMISITCSGCSCKPLLISTKSLVTGSIYRSNYKFNFITYSRPAVILDRIWNLAFIVVSVLVMSWDESLVMLLRLWIVRSEVSNGHWNSSNSVNDGGENVDVASGRLLNDDDDDERKSFPEQGLL</sequence>
<gene>
    <name evidence="1" type="ORF">L6452_39182</name>
</gene>
<organism evidence="1 2">
    <name type="scientific">Arctium lappa</name>
    <name type="common">Greater burdock</name>
    <name type="synonym">Lappa major</name>
    <dbReference type="NCBI Taxonomy" id="4217"/>
    <lineage>
        <taxon>Eukaryota</taxon>
        <taxon>Viridiplantae</taxon>
        <taxon>Streptophyta</taxon>
        <taxon>Embryophyta</taxon>
        <taxon>Tracheophyta</taxon>
        <taxon>Spermatophyta</taxon>
        <taxon>Magnoliopsida</taxon>
        <taxon>eudicotyledons</taxon>
        <taxon>Gunneridae</taxon>
        <taxon>Pentapetalae</taxon>
        <taxon>asterids</taxon>
        <taxon>campanulids</taxon>
        <taxon>Asterales</taxon>
        <taxon>Asteraceae</taxon>
        <taxon>Carduoideae</taxon>
        <taxon>Cardueae</taxon>
        <taxon>Arctiinae</taxon>
        <taxon>Arctium</taxon>
    </lineage>
</organism>
<name>A0ACB8XQY5_ARCLA</name>
<reference evidence="1 2" key="2">
    <citation type="journal article" date="2022" name="Mol. Ecol. Resour.">
        <title>The genomes of chicory, endive, great burdock and yacon provide insights into Asteraceae paleo-polyploidization history and plant inulin production.</title>
        <authorList>
            <person name="Fan W."/>
            <person name="Wang S."/>
            <person name="Wang H."/>
            <person name="Wang A."/>
            <person name="Jiang F."/>
            <person name="Liu H."/>
            <person name="Zhao H."/>
            <person name="Xu D."/>
            <person name="Zhang Y."/>
        </authorList>
    </citation>
    <scope>NUCLEOTIDE SEQUENCE [LARGE SCALE GENOMIC DNA]</scope>
    <source>
        <strain evidence="2">cv. Niubang</strain>
    </source>
</reference>
<comment type="caution">
    <text evidence="1">The sequence shown here is derived from an EMBL/GenBank/DDBJ whole genome shotgun (WGS) entry which is preliminary data.</text>
</comment>
<proteinExistence type="predicted"/>
<evidence type="ECO:0000313" key="1">
    <source>
        <dbReference type="EMBL" id="KAI3673072.1"/>
    </source>
</evidence>
<keyword evidence="2" id="KW-1185">Reference proteome</keyword>
<accession>A0ACB8XQY5</accession>